<dbReference type="EMBL" id="AAMJWL010000002">
    <property type="protein sequence ID" value="EDI1137884.1"/>
    <property type="molecule type" value="Genomic_DNA"/>
</dbReference>
<evidence type="ECO:0000313" key="11">
    <source>
        <dbReference type="EMBL" id="EBV1033089.1"/>
    </source>
</evidence>
<evidence type="ECO:0000313" key="13">
    <source>
        <dbReference type="EMBL" id="EBX7034464.1"/>
    </source>
</evidence>
<dbReference type="EMBL" id="DAASSY010000066">
    <property type="protein sequence ID" value="HAE6909750.1"/>
    <property type="molecule type" value="Genomic_DNA"/>
</dbReference>
<dbReference type="EMBL" id="AAMICL010000014">
    <property type="protein sequence ID" value="EDH5801500.1"/>
    <property type="molecule type" value="Genomic_DNA"/>
</dbReference>
<evidence type="ECO:0000256" key="4">
    <source>
        <dbReference type="SAM" id="Phobius"/>
    </source>
</evidence>
<evidence type="ECO:0000313" key="14">
    <source>
        <dbReference type="EMBL" id="EBY2834210.1"/>
    </source>
</evidence>
<evidence type="ECO:0000256" key="3">
    <source>
        <dbReference type="ARBA" id="ARBA00024074"/>
    </source>
</evidence>
<dbReference type="EMBL" id="DAARDQ010000067">
    <property type="protein sequence ID" value="HAE1998752.1"/>
    <property type="molecule type" value="Genomic_DNA"/>
</dbReference>
<dbReference type="GO" id="GO:0015568">
    <property type="term" value="F:L-idonate transmembrane transporter activity"/>
    <property type="evidence" value="ECO:0007669"/>
    <property type="project" value="TreeGrafter"/>
</dbReference>
<dbReference type="EMBL" id="AAHUNO010000010">
    <property type="protein sequence ID" value="ECA4924033.1"/>
    <property type="molecule type" value="Genomic_DNA"/>
</dbReference>
<evidence type="ECO:0000313" key="6">
    <source>
        <dbReference type="EMBL" id="EBS0137888.1"/>
    </source>
</evidence>
<evidence type="ECO:0000313" key="28">
    <source>
        <dbReference type="EMBL" id="EDH5801500.1"/>
    </source>
</evidence>
<dbReference type="EMBL" id="AAHNRO010000012">
    <property type="protein sequence ID" value="EBY2834210.1"/>
    <property type="molecule type" value="Genomic_DNA"/>
</dbReference>
<dbReference type="EMBL" id="AAFJDY010000026">
    <property type="protein sequence ID" value="EBG5395374.1"/>
    <property type="molecule type" value="Genomic_DNA"/>
</dbReference>
<feature type="transmembrane region" description="Helical" evidence="4">
    <location>
        <begin position="193"/>
        <end position="211"/>
    </location>
</feature>
<dbReference type="InterPro" id="IPR002328">
    <property type="entry name" value="ADH_Zn_CS"/>
</dbReference>
<dbReference type="GO" id="GO:0008106">
    <property type="term" value="F:alcohol dehydrogenase (NADP+) activity"/>
    <property type="evidence" value="ECO:0007669"/>
    <property type="project" value="UniProtKB-EC"/>
</dbReference>
<dbReference type="OrthoDB" id="9787129at2"/>
<keyword evidence="4" id="KW-1133">Transmembrane helix</keyword>
<evidence type="ECO:0000256" key="1">
    <source>
        <dbReference type="ARBA" id="ARBA00008072"/>
    </source>
</evidence>
<proteinExistence type="inferred from homology"/>
<dbReference type="EMBL" id="AAHRAJ010000017">
    <property type="protein sequence ID" value="EBZ4083061.1"/>
    <property type="molecule type" value="Genomic_DNA"/>
</dbReference>
<dbReference type="EMBL" id="AAGULE010000023">
    <property type="protein sequence ID" value="EBS1099281.1"/>
    <property type="molecule type" value="Genomic_DNA"/>
</dbReference>
<evidence type="ECO:0000313" key="34">
    <source>
        <dbReference type="EMBL" id="HAE1998752.1"/>
    </source>
</evidence>
<dbReference type="EMBL" id="AAMJVG010000003">
    <property type="protein sequence ID" value="EDI0992657.1"/>
    <property type="molecule type" value="Genomic_DNA"/>
</dbReference>
<dbReference type="EMBL" id="AALNBT010000014">
    <property type="protein sequence ID" value="EDB3136723.1"/>
    <property type="molecule type" value="Genomic_DNA"/>
</dbReference>
<evidence type="ECO:0000313" key="31">
    <source>
        <dbReference type="EMBL" id="EDI1137884.1"/>
    </source>
</evidence>
<keyword evidence="4" id="KW-0472">Membrane</keyword>
<evidence type="ECO:0000313" key="41">
    <source>
        <dbReference type="EMBL" id="HAF0687981.1"/>
    </source>
</evidence>
<evidence type="ECO:0000313" key="24">
    <source>
        <dbReference type="EMBL" id="EDG8891300.1"/>
    </source>
</evidence>
<dbReference type="EMBL" id="AAHLZU010000014">
    <property type="protein sequence ID" value="EBX7034464.1"/>
    <property type="molecule type" value="Genomic_DNA"/>
</dbReference>
<comment type="similarity">
    <text evidence="1">Belongs to the zinc-containing alcohol dehydrogenase family.</text>
</comment>
<dbReference type="AlphaFoldDB" id="A0A3U8KZ02"/>
<feature type="transmembrane region" description="Helical" evidence="4">
    <location>
        <begin position="433"/>
        <end position="450"/>
    </location>
</feature>
<evidence type="ECO:0000313" key="29">
    <source>
        <dbReference type="EMBL" id="EDI0957933.1"/>
    </source>
</evidence>
<feature type="transmembrane region" description="Helical" evidence="4">
    <location>
        <begin position="279"/>
        <end position="299"/>
    </location>
</feature>
<dbReference type="FunFam" id="3.90.180.10:FF:000018">
    <property type="entry name" value="NAD(P)-dependent alcohol dehydrogenase"/>
    <property type="match status" value="1"/>
</dbReference>
<dbReference type="EMBL" id="AAKUKE010000015">
    <property type="protein sequence ID" value="ECV8216342.1"/>
    <property type="molecule type" value="Genomic_DNA"/>
</dbReference>
<dbReference type="EMBL" id="AAMHNJ010000004">
    <property type="protein sequence ID" value="EDH3994745.1"/>
    <property type="molecule type" value="Genomic_DNA"/>
</dbReference>
<dbReference type="InterPro" id="IPR011032">
    <property type="entry name" value="GroES-like_sf"/>
</dbReference>
<protein>
    <recommendedName>
        <fullName evidence="3">alcohol dehydrogenase (NADP(+))</fullName>
        <ecNumber evidence="3">1.1.1.2</ecNumber>
    </recommendedName>
</protein>
<dbReference type="GO" id="GO:0005886">
    <property type="term" value="C:plasma membrane"/>
    <property type="evidence" value="ECO:0007669"/>
    <property type="project" value="TreeGrafter"/>
</dbReference>
<dbReference type="EMBL" id="AAHSWZ010000012">
    <property type="protein sequence ID" value="EBZ9855288.1"/>
    <property type="molecule type" value="Genomic_DNA"/>
</dbReference>
<evidence type="ECO:0000313" key="17">
    <source>
        <dbReference type="EMBL" id="ECA4924033.1"/>
    </source>
</evidence>
<reference evidence="34" key="1">
    <citation type="journal article" date="2018" name="Genome Biol.">
        <title>SKESA: strategic k-mer extension for scrupulous assemblies.</title>
        <authorList>
            <person name="Souvorov A."/>
            <person name="Agarwala R."/>
            <person name="Lipman D.J."/>
        </authorList>
    </citation>
    <scope>NUCLEOTIDE SEQUENCE</scope>
    <source>
        <strain evidence="35">09-1703</strain>
        <strain evidence="36">09-1978</strain>
        <strain evidence="38">09-1979</strain>
        <strain evidence="34">10-1436</strain>
        <strain evidence="37">11-2088</strain>
        <strain evidence="43">12-0098</strain>
        <strain evidence="42">12-0437</strain>
        <strain evidence="39">12-2005</strain>
        <strain evidence="41">13-0747</strain>
        <strain evidence="40">13-7562</strain>
        <strain evidence="32">Sam_1c96eabc-5ba9-4785-8bb4-b62bc64a6574</strain>
        <strain evidence="33">Sam_2e1fd039-ec06-4964-b74e-443d7665d7a0</strain>
    </source>
</reference>
<dbReference type="EMBL" id="AALNGB010000012">
    <property type="protein sequence ID" value="EDB3626964.1"/>
    <property type="molecule type" value="Genomic_DNA"/>
</dbReference>
<dbReference type="EMBL" id="DAATPQ010000003">
    <property type="protein sequence ID" value="HAE9578330.1"/>
    <property type="molecule type" value="Genomic_DNA"/>
</dbReference>
<dbReference type="EMBL" id="DAAWCE010000117">
    <property type="protein sequence ID" value="HAF7363242.1"/>
    <property type="molecule type" value="Genomic_DNA"/>
</dbReference>
<dbReference type="Pfam" id="PF02447">
    <property type="entry name" value="GntP_permease"/>
    <property type="match status" value="1"/>
</dbReference>
<dbReference type="EMBL" id="DAATOU010000099">
    <property type="protein sequence ID" value="HAE9017327.1"/>
    <property type="molecule type" value="Genomic_DNA"/>
</dbReference>
<dbReference type="EMBL" id="DAATYW010000022">
    <property type="protein sequence ID" value="HAF0687981.1"/>
    <property type="molecule type" value="Genomic_DNA"/>
</dbReference>
<dbReference type="EMBL" id="AAHWWI010000013">
    <property type="protein sequence ID" value="ECB2193715.1"/>
    <property type="molecule type" value="Genomic_DNA"/>
</dbReference>
<dbReference type="EMBL" id="AAMFQS010000003">
    <property type="protein sequence ID" value="EDG8856097.1"/>
    <property type="molecule type" value="Genomic_DNA"/>
</dbReference>
<evidence type="ECO:0000313" key="8">
    <source>
        <dbReference type="EMBL" id="EBS5365019.1"/>
    </source>
</evidence>
<dbReference type="EMBL" id="DAAWDS010000057">
    <property type="protein sequence ID" value="HAF7400505.1"/>
    <property type="molecule type" value="Genomic_DNA"/>
</dbReference>
<evidence type="ECO:0000313" key="38">
    <source>
        <dbReference type="EMBL" id="HAE7600038.1"/>
    </source>
</evidence>
<dbReference type="EMBL" id="DAASLV010000068">
    <property type="protein sequence ID" value="HAE6057175.1"/>
    <property type="molecule type" value="Genomic_DNA"/>
</dbReference>
<dbReference type="EMBL" id="AAMFRD010000020">
    <property type="protein sequence ID" value="EDG8902295.1"/>
    <property type="molecule type" value="Genomic_DNA"/>
</dbReference>
<evidence type="ECO:0000313" key="12">
    <source>
        <dbReference type="EMBL" id="EBW2551475.1"/>
    </source>
</evidence>
<dbReference type="EMBL" id="AAHWPO010000013">
    <property type="protein sequence ID" value="ECB1385334.1"/>
    <property type="molecule type" value="Genomic_DNA"/>
</dbReference>
<dbReference type="SUPFAM" id="SSF50129">
    <property type="entry name" value="GroES-like"/>
    <property type="match status" value="1"/>
</dbReference>
<dbReference type="EMBL" id="AAMFRJ010000059">
    <property type="protein sequence ID" value="EDG8934456.1"/>
    <property type="molecule type" value="Genomic_DNA"/>
</dbReference>
<evidence type="ECO:0000313" key="20">
    <source>
        <dbReference type="EMBL" id="ECV8216342.1"/>
    </source>
</evidence>
<evidence type="ECO:0000313" key="39">
    <source>
        <dbReference type="EMBL" id="HAE9017327.1"/>
    </source>
</evidence>
<gene>
    <name evidence="23" type="ORF">CAJ76_04020</name>
    <name evidence="25" type="ORF">CAJ80_12835</name>
    <name evidence="24" type="ORF">CAJ85_02090</name>
    <name evidence="26" type="ORF">CAL67_17705</name>
    <name evidence="28" type="ORF">CB224_12760</name>
    <name evidence="29" type="ORF">CC884_09035</name>
    <name evidence="30" type="ORF">CC907_03045</name>
    <name evidence="31" type="ORF">CC972_03985</name>
    <name evidence="9" type="ORF">D4Z37_08765</name>
    <name evidence="7" type="ORF">D6Q30_13400</name>
    <name evidence="12" type="ORF">DKA88_02390</name>
    <name evidence="10" type="ORF">DNM71_18335</name>
    <name evidence="11" type="ORF">DNV09_10440</name>
    <name evidence="13" type="ORF">DS261_13565</name>
    <name evidence="6" type="ORF">DUQ91_13755</name>
    <name evidence="8" type="ORF">DUV11_13450</name>
    <name evidence="14" type="ORF">DVG36_11165</name>
    <name evidence="15" type="ORF">EBC38_14810</name>
    <name evidence="16" type="ORF">EID90_10390</name>
    <name evidence="17" type="ORF">ELQ62_08670</name>
    <name evidence="18" type="ORF">EU445_12580</name>
    <name evidence="19" type="ORF">EVI00_13450</name>
    <name evidence="21" type="ORF">F9R11_14510</name>
    <name evidence="22" type="ORF">F9Y21_12505</name>
    <name evidence="5" type="ORF">FI137_16315</name>
    <name evidence="33" type="ORF">G2227_05205</name>
    <name evidence="32" type="ORF">G2244_18930</name>
    <name evidence="35" type="ORF">G3982_002170</name>
    <name evidence="34" type="ORF">G3V49_003851</name>
    <name evidence="36" type="ORF">G4I71_004561</name>
    <name evidence="37" type="ORF">G4L28_004531</name>
    <name evidence="38" type="ORF">G4P30_003520</name>
    <name evidence="39" type="ORF">G4Y41_004088</name>
    <name evidence="40" type="ORF">G4Y55_001032</name>
    <name evidence="43" type="ORF">G9264_004095</name>
    <name evidence="41" type="ORF">G9C68_003653</name>
    <name evidence="42" type="ORF">G9X37_003926</name>
    <name evidence="27" type="ORF">GDI29_06550</name>
    <name evidence="20" type="ORF">ZZ17_11715</name>
</gene>
<feature type="transmembrane region" description="Helical" evidence="4">
    <location>
        <begin position="311"/>
        <end position="332"/>
    </location>
</feature>
<dbReference type="NCBIfam" id="TIGR00791">
    <property type="entry name" value="gntP"/>
    <property type="match status" value="1"/>
</dbReference>
<dbReference type="GO" id="GO:0008270">
    <property type="term" value="F:zinc ion binding"/>
    <property type="evidence" value="ECO:0007669"/>
    <property type="project" value="InterPro"/>
</dbReference>
<keyword evidence="4" id="KW-0812">Transmembrane</keyword>
<evidence type="ECO:0000313" key="36">
    <source>
        <dbReference type="EMBL" id="HAE6057175.1"/>
    </source>
</evidence>
<name>A0A3U8KZ02_SALTI</name>
<dbReference type="EMBL" id="DAASYX010000027">
    <property type="protein sequence ID" value="HAE7600038.1"/>
    <property type="molecule type" value="Genomic_DNA"/>
</dbReference>
<feature type="transmembrane region" description="Helical" evidence="4">
    <location>
        <begin position="381"/>
        <end position="401"/>
    </location>
</feature>
<evidence type="ECO:0000313" key="43">
    <source>
        <dbReference type="EMBL" id="HAF7400505.1"/>
    </source>
</evidence>
<evidence type="ECO:0000313" key="26">
    <source>
        <dbReference type="EMBL" id="EDG8934456.1"/>
    </source>
</evidence>
<evidence type="ECO:0000313" key="18">
    <source>
        <dbReference type="EMBL" id="ECB1385334.1"/>
    </source>
</evidence>
<evidence type="ECO:0000313" key="21">
    <source>
        <dbReference type="EMBL" id="EDB3136723.1"/>
    </source>
</evidence>
<organism evidence="34">
    <name type="scientific">Salmonella typhi</name>
    <dbReference type="NCBI Taxonomy" id="90370"/>
    <lineage>
        <taxon>Bacteria</taxon>
        <taxon>Pseudomonadati</taxon>
        <taxon>Pseudomonadota</taxon>
        <taxon>Gammaproteobacteria</taxon>
        <taxon>Enterobacterales</taxon>
        <taxon>Enterobacteriaceae</taxon>
        <taxon>Salmonella</taxon>
    </lineage>
</organism>
<dbReference type="EMBL" id="DAAQQG010000022">
    <property type="protein sequence ID" value="HAE0418574.1"/>
    <property type="molecule type" value="Genomic_DNA"/>
</dbReference>
<feature type="transmembrane region" description="Helical" evidence="4">
    <location>
        <begin position="407"/>
        <end position="426"/>
    </location>
</feature>
<evidence type="ECO:0000313" key="27">
    <source>
        <dbReference type="EMBL" id="EDH3994745.1"/>
    </source>
</evidence>
<reference evidence="34" key="2">
    <citation type="submission" date="2018-07" db="EMBL/GenBank/DDBJ databases">
        <authorList>
            <consortium name="NCBI Pathogen Detection Project"/>
        </authorList>
    </citation>
    <scope>NUCLEOTIDE SEQUENCE</scope>
    <source>
        <strain evidence="35">09-1703</strain>
        <strain evidence="36">09-1978</strain>
        <strain evidence="38">09-1979</strain>
        <strain evidence="34">10-1436</strain>
        <strain evidence="37">11-2088</strain>
        <strain evidence="43">12-0098</strain>
        <strain evidence="42">12-0437</strain>
        <strain evidence="39">12-2005</strain>
        <strain evidence="41">13-0747</strain>
        <strain evidence="40">13-7562</strain>
        <strain evidence="32">Sam_1c96eabc-5ba9-4785-8bb4-b62bc64a6574</strain>
        <strain evidence="33">Sam_2e1fd039-ec06-4964-b74e-443d7665d7a0</strain>
    </source>
</reference>
<evidence type="ECO:0000313" key="10">
    <source>
        <dbReference type="EMBL" id="EBV0722149.1"/>
    </source>
</evidence>
<dbReference type="EMBL" id="AAHHUX010000002">
    <property type="protein sequence ID" value="EBW2551475.1"/>
    <property type="molecule type" value="Genomic_DNA"/>
</dbReference>
<dbReference type="OMA" id="DVIGHMA"/>
<dbReference type="EMBL" id="AAMFQZ010000002">
    <property type="protein sequence ID" value="EDG8891300.1"/>
    <property type="molecule type" value="Genomic_DNA"/>
</dbReference>
<reference evidence="6" key="3">
    <citation type="submission" date="2018-07" db="EMBL/GenBank/DDBJ databases">
        <authorList>
            <person name="Ashton P.M."/>
            <person name="Dallman T."/>
            <person name="Nair S."/>
            <person name="De Pinna E."/>
            <person name="Peters T."/>
            <person name="Grant K."/>
        </authorList>
    </citation>
    <scope>NUCLEOTIDE SEQUENCE</scope>
    <source>
        <strain evidence="26">116585</strain>
        <strain evidence="25">132015</strain>
        <strain evidence="20">14549</strain>
        <strain evidence="24">186520</strain>
        <strain evidence="23">189261</strain>
        <strain evidence="12">257355</strain>
        <strain evidence="31">338438</strain>
        <strain evidence="29">339489</strain>
        <strain evidence="30">348081</strain>
        <strain evidence="28">365365</strain>
        <strain evidence="14">524805</strain>
        <strain evidence="11">531284</strain>
        <strain evidence="10">539099</strain>
        <strain evidence="13">550116</strain>
        <strain evidence="18">550675</strain>
        <strain evidence="8">550679</strain>
        <strain evidence="6">568336</strain>
        <strain evidence="9">588927</strain>
        <strain evidence="7">606246</strain>
        <strain evidence="15">619925</strain>
        <strain evidence="16">643219</strain>
        <strain evidence="17">656788</strain>
        <strain evidence="19">673629</strain>
        <strain evidence="5">731618</strain>
        <strain evidence="21">814947</strain>
        <strain evidence="22">815592</strain>
        <strain evidence="27">824494</strain>
    </source>
</reference>
<keyword evidence="2" id="KW-0521">NADP</keyword>
<dbReference type="EMBL" id="AAHEBT010000023">
    <property type="protein sequence ID" value="EBV0722149.1"/>
    <property type="molecule type" value="Genomic_DNA"/>
</dbReference>
<dbReference type="PANTHER" id="PTHR30354">
    <property type="entry name" value="GNT FAMILY GLUCONATE TRANSPORTER"/>
    <property type="match status" value="1"/>
</dbReference>
<evidence type="ECO:0000313" key="16">
    <source>
        <dbReference type="EMBL" id="EBZ9855288.1"/>
    </source>
</evidence>
<dbReference type="EMBL" id="AAGVVD010000014">
    <property type="protein sequence ID" value="EBS5365019.1"/>
    <property type="molecule type" value="Genomic_DNA"/>
</dbReference>
<comment type="caution">
    <text evidence="34">The sequence shown here is derived from an EMBL/GenBank/DDBJ whole genome shotgun (WGS) entry which is preliminary data.</text>
</comment>
<evidence type="ECO:0000313" key="22">
    <source>
        <dbReference type="EMBL" id="EDB3626964.1"/>
    </source>
</evidence>
<evidence type="ECO:0000313" key="9">
    <source>
        <dbReference type="EMBL" id="EBS6525995.1"/>
    </source>
</evidence>
<dbReference type="EMBL" id="DAARRK010000018">
    <property type="protein sequence ID" value="HAE3628569.1"/>
    <property type="molecule type" value="Genomic_DNA"/>
</dbReference>
<sequence>MTIIKSYAAKEAGGELELYEYDAGELQPEDVEVRVDYCGICHSDLSMIDNEWGFSQYPLVAGHEVIGRVAALGSAAQDKGLKVGQRVGIGWTARSCGHCDACISGNQINCLEGAVPTILNRGGFGAMLGRLISDTGAAQRIATTLINTFGKKRVQWALVITGLIVGLAMFFEVGFVLLLPLVFTIVASSGLPLLYVGVPMVAALSVTHCFLPPHPGPTAIATIFEANLGTTLLYGLIITIPTVIVAGPLFSKLLARFEKAPPEGLFNPHLFSEEEMPSFWNSIFAAVIPVILMAIAAVCEITLPKTNAVRVFFEFIGNPAVALFIAIIIAIFTLGRRNGRTVEQVMDIVGESIGAIAMIVFIIAGGGAFKQVLVDSGVGQYISQLMTGTSLSPLLMCWTVAAVLRIALGSATVAAITTAGVVLPIINVTHADPALMVLATGAGSVIASHVNDPGFWLFKGYFNLSVGETLRTWTVMETLISVMGLLGVLALNAVLH</sequence>
<feature type="transmembrane region" description="Helical" evidence="4">
    <location>
        <begin position="352"/>
        <end position="369"/>
    </location>
</feature>
<evidence type="ECO:0000313" key="33">
    <source>
        <dbReference type="EMBL" id="HAE0480309.1"/>
    </source>
</evidence>
<evidence type="ECO:0000313" key="23">
    <source>
        <dbReference type="EMBL" id="EDG8856097.1"/>
    </source>
</evidence>
<dbReference type="EC" id="1.1.1.2" evidence="3"/>
<feature type="transmembrane region" description="Helical" evidence="4">
    <location>
        <begin position="156"/>
        <end position="187"/>
    </location>
</feature>
<dbReference type="InterPro" id="IPR003474">
    <property type="entry name" value="Glcn_transporter"/>
</dbReference>
<dbReference type="EMBL" id="DAAQQU010000003">
    <property type="protein sequence ID" value="HAE0480309.1"/>
    <property type="molecule type" value="Genomic_DNA"/>
</dbReference>
<evidence type="ECO:0000256" key="2">
    <source>
        <dbReference type="ARBA" id="ARBA00022857"/>
    </source>
</evidence>
<dbReference type="EMBL" id="AAGWES010000008">
    <property type="protein sequence ID" value="EBS6525995.1"/>
    <property type="molecule type" value="Genomic_DNA"/>
</dbReference>
<dbReference type="EMBL" id="AAHEEH010000013">
    <property type="protein sequence ID" value="EBV1033089.1"/>
    <property type="molecule type" value="Genomic_DNA"/>
</dbReference>
<feature type="transmembrane region" description="Helical" evidence="4">
    <location>
        <begin position="232"/>
        <end position="251"/>
    </location>
</feature>
<accession>A0A3U8KZ02</accession>
<dbReference type="Gene3D" id="3.90.180.10">
    <property type="entry name" value="Medium-chain alcohol dehydrogenases, catalytic domain"/>
    <property type="match status" value="1"/>
</dbReference>
<dbReference type="EMBL" id="AAGUIA010000014">
    <property type="protein sequence ID" value="EBS0137888.1"/>
    <property type="molecule type" value="Genomic_DNA"/>
</dbReference>
<evidence type="ECO:0000313" key="40">
    <source>
        <dbReference type="EMBL" id="HAE9578330.1"/>
    </source>
</evidence>
<evidence type="ECO:0000313" key="25">
    <source>
        <dbReference type="EMBL" id="EDG8902295.1"/>
    </source>
</evidence>
<dbReference type="PANTHER" id="PTHR30354:SF9">
    <property type="entry name" value="GNT-II SYSTEM L-IDONATE TRANSPORTER"/>
    <property type="match status" value="1"/>
</dbReference>
<dbReference type="EMBL" id="AAMJUX010000010">
    <property type="protein sequence ID" value="EDI0957933.1"/>
    <property type="molecule type" value="Genomic_DNA"/>
</dbReference>
<evidence type="ECO:0000313" key="19">
    <source>
        <dbReference type="EMBL" id="ECB2193715.1"/>
    </source>
</evidence>
<evidence type="ECO:0000313" key="30">
    <source>
        <dbReference type="EMBL" id="EDI0992657.1"/>
    </source>
</evidence>
<dbReference type="GO" id="GO:0015128">
    <property type="term" value="F:gluconate transmembrane transporter activity"/>
    <property type="evidence" value="ECO:0007669"/>
    <property type="project" value="InterPro"/>
</dbReference>
<evidence type="ECO:0000313" key="15">
    <source>
        <dbReference type="EMBL" id="EBZ4083061.1"/>
    </source>
</evidence>
<feature type="transmembrane region" description="Helical" evidence="4">
    <location>
        <begin position="470"/>
        <end position="495"/>
    </location>
</feature>
<evidence type="ECO:0000313" key="7">
    <source>
        <dbReference type="EMBL" id="EBS1099281.1"/>
    </source>
</evidence>
<evidence type="ECO:0000313" key="42">
    <source>
        <dbReference type="EMBL" id="HAF7363242.1"/>
    </source>
</evidence>
<evidence type="ECO:0000313" key="5">
    <source>
        <dbReference type="EMBL" id="EBG5395374.1"/>
    </source>
</evidence>
<evidence type="ECO:0000313" key="32">
    <source>
        <dbReference type="EMBL" id="HAE0418574.1"/>
    </source>
</evidence>
<evidence type="ECO:0000313" key="35">
    <source>
        <dbReference type="EMBL" id="HAE3628569.1"/>
    </source>
</evidence>
<evidence type="ECO:0000313" key="37">
    <source>
        <dbReference type="EMBL" id="HAE6909750.1"/>
    </source>
</evidence>
<dbReference type="PROSITE" id="PS00059">
    <property type="entry name" value="ADH_ZINC"/>
    <property type="match status" value="1"/>
</dbReference>